<protein>
    <submittedName>
        <fullName evidence="1">Uncharacterized protein</fullName>
    </submittedName>
</protein>
<dbReference type="Proteomes" id="UP001605036">
    <property type="component" value="Unassembled WGS sequence"/>
</dbReference>
<evidence type="ECO:0000313" key="2">
    <source>
        <dbReference type="Proteomes" id="UP001605036"/>
    </source>
</evidence>
<keyword evidence="2" id="KW-1185">Reference proteome</keyword>
<gene>
    <name evidence="1" type="ORF">R1flu_026820</name>
</gene>
<dbReference type="AlphaFoldDB" id="A0ABD1XH18"/>
<organism evidence="1 2">
    <name type="scientific">Riccia fluitans</name>
    <dbReference type="NCBI Taxonomy" id="41844"/>
    <lineage>
        <taxon>Eukaryota</taxon>
        <taxon>Viridiplantae</taxon>
        <taxon>Streptophyta</taxon>
        <taxon>Embryophyta</taxon>
        <taxon>Marchantiophyta</taxon>
        <taxon>Marchantiopsida</taxon>
        <taxon>Marchantiidae</taxon>
        <taxon>Marchantiales</taxon>
        <taxon>Ricciaceae</taxon>
        <taxon>Riccia</taxon>
    </lineage>
</organism>
<reference evidence="1 2" key="1">
    <citation type="submission" date="2024-09" db="EMBL/GenBank/DDBJ databases">
        <title>Chromosome-scale assembly of Riccia fluitans.</title>
        <authorList>
            <person name="Paukszto L."/>
            <person name="Sawicki J."/>
            <person name="Karawczyk K."/>
            <person name="Piernik-Szablinska J."/>
            <person name="Szczecinska M."/>
            <person name="Mazdziarz M."/>
        </authorList>
    </citation>
    <scope>NUCLEOTIDE SEQUENCE [LARGE SCALE GENOMIC DNA]</scope>
    <source>
        <strain evidence="1">Rf_01</strain>
        <tissue evidence="1">Aerial parts of the thallus</tissue>
    </source>
</reference>
<sequence length="125" mass="14336">MFIRITVCSWDMTTNSKCRLDSTVDLSCCRFVIADVKSPGRSWSEQNEPVSCSSLCDPRLGLMVRTRHVDYFGLWGGKTPHPKFQNWILTKGSKSRGLYEEVLQLVVAELQLARWLNWQFSCESA</sequence>
<proteinExistence type="predicted"/>
<accession>A0ABD1XH18</accession>
<comment type="caution">
    <text evidence="1">The sequence shown here is derived from an EMBL/GenBank/DDBJ whole genome shotgun (WGS) entry which is preliminary data.</text>
</comment>
<evidence type="ECO:0000313" key="1">
    <source>
        <dbReference type="EMBL" id="KAL2608247.1"/>
    </source>
</evidence>
<name>A0ABD1XH18_9MARC</name>
<dbReference type="EMBL" id="JBHFFA010000008">
    <property type="protein sequence ID" value="KAL2608247.1"/>
    <property type="molecule type" value="Genomic_DNA"/>
</dbReference>